<feature type="transmembrane region" description="Helical" evidence="1">
    <location>
        <begin position="600"/>
        <end position="621"/>
    </location>
</feature>
<dbReference type="InterPro" id="IPR050545">
    <property type="entry name" value="Mycobact_MmpL"/>
</dbReference>
<feature type="transmembrane region" description="Helical" evidence="1">
    <location>
        <begin position="210"/>
        <end position="228"/>
    </location>
</feature>
<dbReference type="Proteomes" id="UP000052237">
    <property type="component" value="Unassembled WGS sequence"/>
</dbReference>
<accession>A0A0S4R9U1</accession>
<sequence length="710" mass="80165">MRAIVFGLIFIFFAGSIWQNTQKLNSDIFSLIDVKLNPYDEKIVQNYNSQNDFSILFKDANDKEHIIKSAKNSNLFINRNLEDFNINVLNKMSLAFMDKNKINLIKNNQELFFDNSIKDLFLPFKIKLLSDDFFGLVSTENLNFGAKFDPKTKLLKTDNFYLINYELKPDYDYDKLLEFAKNLKKIDSVFLNSPALYAAEAKKTAITQSTYLGIISTILSGFFIFMIFRNIKVFYILVVVIFSLVCALGGTLLTLKSVNFLTIVISTSLIGLILDYGTHFLSANMGKSIEPTSVKNVKTTLLSAFFITSIGYAIFLFSPMKFLHEIAVFSIFALSSALLSSYFLFPNLIKNERFTSHVGFDKFLNFYINCCKFCLKYIKTVLAFVLVFMFIALFKIVNLDFKDNIKNYSLAPQNLVDDSKVFMNEMSGFMTSKFIIVDENSTSKLVAALAKDRLIENPFYFSLFLNDSSLQVKEIFKTASKDPKIISKYENYGFDRRSLDAEFAKIINQKIFSPRDICDALKAKCDNFFIDGKEIVYVSKAKINGEFDGILSEFNATYSDYISNLNSGFTAVKANAVLLKLCGFGAAFVILWLFLGFKKALDITTCIVFVSMFCVCLFVILGLEIDIFVIFGLILATAVGIDYMLFAFNDRLVLKERILGILAASITSICSFGTLGLSSTNAVFSFGFSVSIAILIISFVASMLALRSEI</sequence>
<feature type="transmembrane region" description="Helical" evidence="1">
    <location>
        <begin position="577"/>
        <end position="595"/>
    </location>
</feature>
<feature type="transmembrane region" description="Helical" evidence="1">
    <location>
        <begin position="627"/>
        <end position="646"/>
    </location>
</feature>
<dbReference type="PANTHER" id="PTHR33406">
    <property type="entry name" value="MEMBRANE PROTEIN MJ1562-RELATED"/>
    <property type="match status" value="1"/>
</dbReference>
<evidence type="ECO:0000313" key="3">
    <source>
        <dbReference type="Proteomes" id="UP000052237"/>
    </source>
</evidence>
<dbReference type="SUPFAM" id="SSF82866">
    <property type="entry name" value="Multidrug efflux transporter AcrB transmembrane domain"/>
    <property type="match status" value="2"/>
</dbReference>
<keyword evidence="3" id="KW-1185">Reference proteome</keyword>
<comment type="caution">
    <text evidence="2">The sequence shown here is derived from an EMBL/GenBank/DDBJ whole genome shotgun (WGS) entry which is preliminary data.</text>
</comment>
<gene>
    <name evidence="2" type="ORF">ERS686654_00233</name>
</gene>
<feature type="transmembrane region" description="Helical" evidence="1">
    <location>
        <begin position="683"/>
        <end position="706"/>
    </location>
</feature>
<feature type="transmembrane region" description="Helical" evidence="1">
    <location>
        <begin position="377"/>
        <end position="397"/>
    </location>
</feature>
<reference evidence="2 3" key="1">
    <citation type="submission" date="2015-11" db="EMBL/GenBank/DDBJ databases">
        <authorList>
            <consortium name="Pathogen Informatics"/>
        </authorList>
    </citation>
    <scope>NUCLEOTIDE SEQUENCE [LARGE SCALE GENOMIC DNA]</scope>
    <source>
        <strain evidence="2 3">006A-0059</strain>
    </source>
</reference>
<keyword evidence="1" id="KW-0812">Transmembrane</keyword>
<feature type="transmembrane region" description="Helical" evidence="1">
    <location>
        <begin position="233"/>
        <end position="254"/>
    </location>
</feature>
<dbReference type="RefSeq" id="WP_059428921.1">
    <property type="nucleotide sequence ID" value="NZ_FAVB01000001.1"/>
</dbReference>
<dbReference type="GO" id="GO:0005886">
    <property type="term" value="C:plasma membrane"/>
    <property type="evidence" value="ECO:0007669"/>
    <property type="project" value="TreeGrafter"/>
</dbReference>
<protein>
    <submittedName>
        <fullName evidence="2">KWG</fullName>
    </submittedName>
</protein>
<name>A0A0S4R9U1_CAMHY</name>
<proteinExistence type="predicted"/>
<evidence type="ECO:0000313" key="2">
    <source>
        <dbReference type="EMBL" id="CUU70295.1"/>
    </source>
</evidence>
<keyword evidence="1" id="KW-1133">Transmembrane helix</keyword>
<feature type="transmembrane region" description="Helical" evidence="1">
    <location>
        <begin position="260"/>
        <end position="281"/>
    </location>
</feature>
<organism evidence="2 3">
    <name type="scientific">Campylobacter hyointestinalis subsp. hyointestinalis</name>
    <dbReference type="NCBI Taxonomy" id="91352"/>
    <lineage>
        <taxon>Bacteria</taxon>
        <taxon>Pseudomonadati</taxon>
        <taxon>Campylobacterota</taxon>
        <taxon>Epsilonproteobacteria</taxon>
        <taxon>Campylobacterales</taxon>
        <taxon>Campylobacteraceae</taxon>
        <taxon>Campylobacter</taxon>
    </lineage>
</organism>
<keyword evidence="1" id="KW-0472">Membrane</keyword>
<dbReference type="EMBL" id="FAVB01000001">
    <property type="protein sequence ID" value="CUU70295.1"/>
    <property type="molecule type" value="Genomic_DNA"/>
</dbReference>
<feature type="transmembrane region" description="Helical" evidence="1">
    <location>
        <begin position="301"/>
        <end position="320"/>
    </location>
</feature>
<feature type="transmembrane region" description="Helical" evidence="1">
    <location>
        <begin position="658"/>
        <end position="677"/>
    </location>
</feature>
<dbReference type="AlphaFoldDB" id="A0A0S4R9U1"/>
<feature type="transmembrane region" description="Helical" evidence="1">
    <location>
        <begin position="326"/>
        <end position="345"/>
    </location>
</feature>
<dbReference type="PANTHER" id="PTHR33406:SF13">
    <property type="entry name" value="MEMBRANE PROTEIN YDFJ"/>
    <property type="match status" value="1"/>
</dbReference>
<evidence type="ECO:0000256" key="1">
    <source>
        <dbReference type="SAM" id="Phobius"/>
    </source>
</evidence>
<dbReference type="Gene3D" id="1.20.1640.10">
    <property type="entry name" value="Multidrug efflux transporter AcrB transmembrane domain"/>
    <property type="match status" value="1"/>
</dbReference>